<dbReference type="AlphaFoldDB" id="D7E3S3"/>
<keyword evidence="4 5" id="KW-0408">Iron</keyword>
<feature type="domain" description="VOC" evidence="6">
    <location>
        <begin position="174"/>
        <end position="329"/>
    </location>
</feature>
<dbReference type="InterPro" id="IPR037523">
    <property type="entry name" value="VOC_core"/>
</dbReference>
<dbReference type="PROSITE" id="PS51819">
    <property type="entry name" value="VOC"/>
    <property type="match status" value="2"/>
</dbReference>
<keyword evidence="3" id="KW-0677">Repeat</keyword>
<dbReference type="PANTHER" id="PTHR11959:SF1">
    <property type="entry name" value="4-HYDROXYPHENYLPYRUVATE DIOXYGENASE"/>
    <property type="match status" value="1"/>
</dbReference>
<dbReference type="NCBIfam" id="TIGR01263">
    <property type="entry name" value="4HPPD"/>
    <property type="match status" value="1"/>
</dbReference>
<name>D7E3S3_NOSA0</name>
<sequence>MLQIDHVHFYVEDAQKWRDWFVNYLGFQTVVSEIFPTAINQEKSFHTHTEAVKNGNVYFLLSSPLLPTSPVTEFLRHHPPGVADVAFAVADLPAVMARVAANGAKILQFIEDAGSCKYAKIVAWGGVTHTLIERNLIKGEEGQTNQFKIQNSKFKIKEILPSISNHLSNHIFTDIDHVVLNVGVGNLETAVSWYQKVLHLQPQQSFKIHTERSALHSRVMMSANGKVQLPINEPGSPNSQIQEFLQVNRGAGIQHIALRTPHLISAIARFRAAGLSFLSVPESYYTKLQQRLEFPLSSPELQAIKQQEILVDCQKDSPLGALLLQIFTQPIFEEPTFFFEFIERRSQASGFGEGNFRALFEAIESEQVKRGFVREEVIGHG</sequence>
<dbReference type="EMBL" id="CP002059">
    <property type="protein sequence ID" value="ADI63591.1"/>
    <property type="molecule type" value="Genomic_DNA"/>
</dbReference>
<evidence type="ECO:0000256" key="2">
    <source>
        <dbReference type="ARBA" id="ARBA00022723"/>
    </source>
</evidence>
<keyword evidence="7" id="KW-0223">Dioxygenase</keyword>
<dbReference type="GO" id="GO:0046872">
    <property type="term" value="F:metal ion binding"/>
    <property type="evidence" value="ECO:0007669"/>
    <property type="project" value="UniProtKB-KW"/>
</dbReference>
<evidence type="ECO:0000256" key="4">
    <source>
        <dbReference type="ARBA" id="ARBA00023004"/>
    </source>
</evidence>
<proteinExistence type="inferred from homology"/>
<dbReference type="KEGG" id="naz:Aazo_1328"/>
<accession>D7E3S3</accession>
<dbReference type="InterPro" id="IPR041736">
    <property type="entry name" value="4OHPhenylPyrv_dOase_N"/>
</dbReference>
<keyword evidence="8" id="KW-1185">Reference proteome</keyword>
<gene>
    <name evidence="7" type="ordered locus">Aazo_1328</name>
</gene>
<evidence type="ECO:0000259" key="6">
    <source>
        <dbReference type="PROSITE" id="PS51819"/>
    </source>
</evidence>
<evidence type="ECO:0000313" key="8">
    <source>
        <dbReference type="Proteomes" id="UP000001511"/>
    </source>
</evidence>
<feature type="domain" description="VOC" evidence="6">
    <location>
        <begin position="3"/>
        <end position="134"/>
    </location>
</feature>
<dbReference type="RefSeq" id="WP_013190609.1">
    <property type="nucleotide sequence ID" value="NC_014248.1"/>
</dbReference>
<evidence type="ECO:0000256" key="5">
    <source>
        <dbReference type="PIRSR" id="PIRSR009283-1"/>
    </source>
</evidence>
<dbReference type="CDD" id="cd08342">
    <property type="entry name" value="HPPD_N_like"/>
    <property type="match status" value="1"/>
</dbReference>
<feature type="binding site" evidence="5">
    <location>
        <position position="255"/>
    </location>
    <ligand>
        <name>Fe cation</name>
        <dbReference type="ChEBI" id="CHEBI:24875"/>
    </ligand>
</feature>
<dbReference type="Pfam" id="PF13669">
    <property type="entry name" value="Glyoxalase_4"/>
    <property type="match status" value="1"/>
</dbReference>
<keyword evidence="2 5" id="KW-0479">Metal-binding</keyword>
<dbReference type="Pfam" id="PF00903">
    <property type="entry name" value="Glyoxalase"/>
    <property type="match status" value="1"/>
</dbReference>
<dbReference type="EC" id="1.13.11.27" evidence="7"/>
<dbReference type="STRING" id="551115.Aazo_1328"/>
<evidence type="ECO:0000256" key="1">
    <source>
        <dbReference type="ARBA" id="ARBA00005877"/>
    </source>
</evidence>
<dbReference type="SUPFAM" id="SSF54593">
    <property type="entry name" value="Glyoxalase/Bleomycin resistance protein/Dihydroxybiphenyl dioxygenase"/>
    <property type="match status" value="1"/>
</dbReference>
<dbReference type="HOGENOM" id="CLU_034004_1_1_3"/>
<dbReference type="GO" id="GO:0006572">
    <property type="term" value="P:L-tyrosine catabolic process"/>
    <property type="evidence" value="ECO:0007669"/>
    <property type="project" value="TreeGrafter"/>
</dbReference>
<evidence type="ECO:0000313" key="7">
    <source>
        <dbReference type="EMBL" id="ADI63591.1"/>
    </source>
</evidence>
<dbReference type="OrthoDB" id="9780241at2"/>
<dbReference type="Proteomes" id="UP000001511">
    <property type="component" value="Chromosome"/>
</dbReference>
<dbReference type="InterPro" id="IPR005956">
    <property type="entry name" value="4OHPhenylPyrv_dOase"/>
</dbReference>
<dbReference type="InterPro" id="IPR029068">
    <property type="entry name" value="Glyas_Bleomycin-R_OHBP_Dase"/>
</dbReference>
<keyword evidence="7" id="KW-0670">Pyruvate</keyword>
<dbReference type="GO" id="GO:0003868">
    <property type="term" value="F:4-hydroxyphenylpyruvate dioxygenase activity"/>
    <property type="evidence" value="ECO:0007669"/>
    <property type="project" value="UniProtKB-EC"/>
</dbReference>
<organism evidence="7 8">
    <name type="scientific">Nostoc azollae (strain 0708)</name>
    <name type="common">Anabaena azollae (strain 0708)</name>
    <dbReference type="NCBI Taxonomy" id="551115"/>
    <lineage>
        <taxon>Bacteria</taxon>
        <taxon>Bacillati</taxon>
        <taxon>Cyanobacteriota</taxon>
        <taxon>Cyanophyceae</taxon>
        <taxon>Nostocales</taxon>
        <taxon>Nostocaceae</taxon>
        <taxon>Trichormus</taxon>
    </lineage>
</organism>
<dbReference type="PANTHER" id="PTHR11959">
    <property type="entry name" value="4-HYDROXYPHENYLPYRUVATE DIOXYGENASE"/>
    <property type="match status" value="1"/>
</dbReference>
<reference evidence="7 8" key="1">
    <citation type="journal article" date="2010" name="PLoS ONE">
        <title>Genome erosion in a nitrogen-fixing vertically transmitted endosymbiotic multicellular cyanobacterium.</title>
        <authorList>
            <person name="Ran L."/>
            <person name="Larsson J."/>
            <person name="Vigil-Stenman T."/>
            <person name="Nylander J.A."/>
            <person name="Ininbergs K."/>
            <person name="Zheng W.W."/>
            <person name="Lapidus A."/>
            <person name="Lowry S."/>
            <person name="Haselkorn R."/>
            <person name="Bergman B."/>
        </authorList>
    </citation>
    <scope>NUCLEOTIDE SEQUENCE [LARGE SCALE GENOMIC DNA]</scope>
    <source>
        <strain evidence="7 8">0708</strain>
    </source>
</reference>
<dbReference type="Gene3D" id="3.10.180.10">
    <property type="entry name" value="2,3-Dihydroxybiphenyl 1,2-Dioxygenase, domain 1"/>
    <property type="match status" value="2"/>
</dbReference>
<dbReference type="eggNOG" id="COG3185">
    <property type="taxonomic scope" value="Bacteria"/>
</dbReference>
<feature type="binding site" evidence="5">
    <location>
        <position position="177"/>
    </location>
    <ligand>
        <name>Fe cation</name>
        <dbReference type="ChEBI" id="CHEBI:24875"/>
    </ligand>
</feature>
<comment type="cofactor">
    <cofactor evidence="5">
        <name>Fe cation</name>
        <dbReference type="ChEBI" id="CHEBI:24875"/>
    </cofactor>
    <text evidence="5">Binds 1 Fe cation per subunit.</text>
</comment>
<evidence type="ECO:0000256" key="3">
    <source>
        <dbReference type="ARBA" id="ARBA00022737"/>
    </source>
</evidence>
<dbReference type="PIRSF" id="PIRSF009283">
    <property type="entry name" value="HPP_dOase"/>
    <property type="match status" value="1"/>
</dbReference>
<feature type="binding site" evidence="5">
    <location>
        <position position="340"/>
    </location>
    <ligand>
        <name>Fe cation</name>
        <dbReference type="ChEBI" id="CHEBI:24875"/>
    </ligand>
</feature>
<dbReference type="InterPro" id="IPR004360">
    <property type="entry name" value="Glyas_Fos-R_dOase_dom"/>
</dbReference>
<comment type="similarity">
    <text evidence="1">Belongs to the 4HPPD family.</text>
</comment>
<protein>
    <submittedName>
        <fullName evidence="7">4-hydroxyphenylpyruvate dioxygenase</fullName>
        <ecNumber evidence="7">1.13.11.27</ecNumber>
    </submittedName>
</protein>
<keyword evidence="7" id="KW-0560">Oxidoreductase</keyword>